<dbReference type="GO" id="GO:0005975">
    <property type="term" value="P:carbohydrate metabolic process"/>
    <property type="evidence" value="ECO:0007669"/>
    <property type="project" value="InterPro"/>
</dbReference>
<evidence type="ECO:0000313" key="1">
    <source>
        <dbReference type="EMBL" id="SVD21769.1"/>
    </source>
</evidence>
<dbReference type="PANTHER" id="PTHR30292:SF0">
    <property type="entry name" value="5-OXOPROLINASE SUBUNIT A"/>
    <property type="match status" value="1"/>
</dbReference>
<dbReference type="Pfam" id="PF03746">
    <property type="entry name" value="LamB_YcsF"/>
    <property type="match status" value="1"/>
</dbReference>
<dbReference type="PANTHER" id="PTHR30292">
    <property type="entry name" value="UNCHARACTERIZED PROTEIN YBGL-RELATED"/>
    <property type="match status" value="1"/>
</dbReference>
<evidence type="ECO:0008006" key="2">
    <source>
        <dbReference type="Google" id="ProtNLM"/>
    </source>
</evidence>
<name>A0A382TI26_9ZZZZ</name>
<proteinExistence type="predicted"/>
<dbReference type="NCBIfam" id="NF003814">
    <property type="entry name" value="PRK05406.1-3"/>
    <property type="match status" value="1"/>
</dbReference>
<dbReference type="AlphaFoldDB" id="A0A382TI26"/>
<dbReference type="EMBL" id="UINC01136790">
    <property type="protein sequence ID" value="SVD21769.1"/>
    <property type="molecule type" value="Genomic_DNA"/>
</dbReference>
<sequence length="240" mass="25837">MTIDLNCDMGEAYGIYKCGDDAGIMPLISVANVACGFHASDPSVMRQTVRLAKQHGVRVGAHPSYPDRDGFGRRRMEMEAEELTACIIYQVGALKGFLDAEDMALNHVKPHGALYGTAWRDENVARAIARAAKAFAVPLMAMSGTGMGNWYRDEGVDVIWETYVDLEYNDDGEIVITRQHKSVSAEAAAAQALRAARDGQVQTMSGKLLNVKCETICVHSDTPGAVEIAGAVKDAVVSVS</sequence>
<reference evidence="1" key="1">
    <citation type="submission" date="2018-05" db="EMBL/GenBank/DDBJ databases">
        <authorList>
            <person name="Lanie J.A."/>
            <person name="Ng W.-L."/>
            <person name="Kazmierczak K.M."/>
            <person name="Andrzejewski T.M."/>
            <person name="Davidsen T.M."/>
            <person name="Wayne K.J."/>
            <person name="Tettelin H."/>
            <person name="Glass J.I."/>
            <person name="Rusch D."/>
            <person name="Podicherti R."/>
            <person name="Tsui H.-C.T."/>
            <person name="Winkler M.E."/>
        </authorList>
    </citation>
    <scope>NUCLEOTIDE SEQUENCE</scope>
</reference>
<dbReference type="Gene3D" id="3.20.20.370">
    <property type="entry name" value="Glycoside hydrolase/deacetylase"/>
    <property type="match status" value="1"/>
</dbReference>
<dbReference type="InterPro" id="IPR011330">
    <property type="entry name" value="Glyco_hydro/deAcase_b/a-brl"/>
</dbReference>
<dbReference type="InterPro" id="IPR005501">
    <property type="entry name" value="LamB/YcsF/PxpA-like"/>
</dbReference>
<protein>
    <recommendedName>
        <fullName evidence="2">LamB/YcsF family protein</fullName>
    </recommendedName>
</protein>
<accession>A0A382TI26</accession>
<gene>
    <name evidence="1" type="ORF">METZ01_LOCUS374623</name>
</gene>
<dbReference type="NCBIfam" id="NF003816">
    <property type="entry name" value="PRK05406.1-5"/>
    <property type="match status" value="1"/>
</dbReference>
<organism evidence="1">
    <name type="scientific">marine metagenome</name>
    <dbReference type="NCBI Taxonomy" id="408172"/>
    <lineage>
        <taxon>unclassified sequences</taxon>
        <taxon>metagenomes</taxon>
        <taxon>ecological metagenomes</taxon>
    </lineage>
</organism>
<dbReference type="SUPFAM" id="SSF88713">
    <property type="entry name" value="Glycoside hydrolase/deacetylase"/>
    <property type="match status" value="1"/>
</dbReference>